<name>A0A8T0II70_CERPU</name>
<dbReference type="InterPro" id="IPR055231">
    <property type="entry name" value="2AA_helical"/>
</dbReference>
<evidence type="ECO:0000256" key="3">
    <source>
        <dbReference type="SAM" id="MobiDB-lite"/>
    </source>
</evidence>
<dbReference type="InterPro" id="IPR021133">
    <property type="entry name" value="HEAT_type_2"/>
</dbReference>
<dbReference type="Proteomes" id="UP000822688">
    <property type="component" value="Chromosome 3"/>
</dbReference>
<evidence type="ECO:0000259" key="4">
    <source>
        <dbReference type="Pfam" id="PF22956"/>
    </source>
</evidence>
<evidence type="ECO:0000313" key="6">
    <source>
        <dbReference type="Proteomes" id="UP000822688"/>
    </source>
</evidence>
<dbReference type="InterPro" id="IPR039918">
    <property type="entry name" value="PPP4R4"/>
</dbReference>
<feature type="repeat" description="HEAT" evidence="2">
    <location>
        <begin position="260"/>
        <end position="298"/>
    </location>
</feature>
<feature type="domain" description="Phosphatase 2A Regulatory Subunit A helical" evidence="4">
    <location>
        <begin position="182"/>
        <end position="445"/>
    </location>
</feature>
<keyword evidence="1" id="KW-0677">Repeat</keyword>
<feature type="region of interest" description="Disordered" evidence="3">
    <location>
        <begin position="795"/>
        <end position="867"/>
    </location>
</feature>
<dbReference type="AlphaFoldDB" id="A0A8T0II70"/>
<dbReference type="Gene3D" id="1.25.10.10">
    <property type="entry name" value="Leucine-rich Repeat Variant"/>
    <property type="match status" value="1"/>
</dbReference>
<keyword evidence="6" id="KW-1185">Reference proteome</keyword>
<dbReference type="PANTHER" id="PTHR21467">
    <property type="entry name" value="PROTEIN PHOSPHATASE 4 REGULATORY SUBUNIT 4 PPP4R4"/>
    <property type="match status" value="1"/>
</dbReference>
<dbReference type="InterPro" id="IPR011989">
    <property type="entry name" value="ARM-like"/>
</dbReference>
<dbReference type="Pfam" id="PF22956">
    <property type="entry name" value="VPS15-like_hel"/>
    <property type="match status" value="1"/>
</dbReference>
<accession>A0A8T0II70</accession>
<protein>
    <recommendedName>
        <fullName evidence="4">Phosphatase 2A Regulatory Subunit A helical domain-containing protein</fullName>
    </recommendedName>
</protein>
<sequence length="867" mass="96220">MVGRCKPASQKNQHVRSHVVMWHEVNESNEVTFEDGIKEHRKDAGRSREEIERLTVNEDLGDLERACLFLTANAHPLQQSCAIGKLHTNLKEYGAKAHETIFPIFTASLDGYSEFCQIQAAEALTSMLQDESLSKEAPDWFFPTAFHMIKSHRSPDVMHSWLGTMRALVPLIPQQMLKEDLLQLALAKAQGEETSQAHSVSCNIFGAIAPLLDGKLIMQTYLHKAMALCQDTDTEVRTCMCEQLDPISRSVGLNTFMIFVFPELNELLKDEEPVVQAAAIESLVRLLDFLPPDIRQTQVLPSLRSLCDEGSAAMHVTLARLLGDIIVKMVPDLLDDDAMLLLDAYKGLAQQSNEEVRQLCAYNFPAVLKTIGARKYSTLLHGTYIQYVQDASPIVRCTAAACFHEVAKILGKERTASYLKESFYSLLKDPALIVQSKLFNILPTIIGHFSVSNAQSKAATYTAMIPALVQADKSVSSTNQWRMQRCLLQAFPLLPEYFTSDQIYDNFVPICFRYMSDGVLPVKISAVLALAVFLRNNCKTQQRYEMSQRVVKEFGQGQSYWSRLLYIDFCESMLRVASSRMFKDNFLDSAINALQDPVPSIRMRACQTLNSLRTVIRLPDDVALLERINHLATQRLNDSNREVVAAARLASDNQKRVFILDRDSSYDHPSAQDEYEKMDKHREDEEWNMLSKEEQVHLLEGTLQLVRVSFKCTVKEEKRRMDDSLQRLKIESLRKSSADITSGRSSIGATSTSDSSSSNPSKKGSTSKGSVNGALKGIPRSGSIVRTKSQLLSSIPPGSAAGGAALPSSGSNSLSAKRGSLPIGQKLSPSSPGPTRKPPSVPSSAPSPIADGAPSKDQVPRRNSTKR</sequence>
<dbReference type="PANTHER" id="PTHR21467:SF0">
    <property type="entry name" value="SERINE_THREONINE-PROTEIN PHOSPHATASE 4 REGULATORY SUBUNIT 4"/>
    <property type="match status" value="1"/>
</dbReference>
<dbReference type="SUPFAM" id="SSF48371">
    <property type="entry name" value="ARM repeat"/>
    <property type="match status" value="1"/>
</dbReference>
<comment type="caution">
    <text evidence="5">The sequence shown here is derived from an EMBL/GenBank/DDBJ whole genome shotgun (WGS) entry which is preliminary data.</text>
</comment>
<evidence type="ECO:0000313" key="5">
    <source>
        <dbReference type="EMBL" id="KAG0582619.1"/>
    </source>
</evidence>
<organism evidence="5 6">
    <name type="scientific">Ceratodon purpureus</name>
    <name type="common">Fire moss</name>
    <name type="synonym">Dicranum purpureum</name>
    <dbReference type="NCBI Taxonomy" id="3225"/>
    <lineage>
        <taxon>Eukaryota</taxon>
        <taxon>Viridiplantae</taxon>
        <taxon>Streptophyta</taxon>
        <taxon>Embryophyta</taxon>
        <taxon>Bryophyta</taxon>
        <taxon>Bryophytina</taxon>
        <taxon>Bryopsida</taxon>
        <taxon>Dicranidae</taxon>
        <taxon>Pseudoditrichales</taxon>
        <taxon>Ditrichaceae</taxon>
        <taxon>Ceratodon</taxon>
    </lineage>
</organism>
<dbReference type="EMBL" id="CM026423">
    <property type="protein sequence ID" value="KAG0582619.1"/>
    <property type="molecule type" value="Genomic_DNA"/>
</dbReference>
<gene>
    <name evidence="5" type="ORF">KC19_3G073400</name>
</gene>
<proteinExistence type="predicted"/>
<feature type="region of interest" description="Disordered" evidence="3">
    <location>
        <begin position="735"/>
        <end position="783"/>
    </location>
</feature>
<evidence type="ECO:0000256" key="2">
    <source>
        <dbReference type="PROSITE-ProRule" id="PRU00103"/>
    </source>
</evidence>
<feature type="compositionally biased region" description="Pro residues" evidence="3">
    <location>
        <begin position="831"/>
        <end position="841"/>
    </location>
</feature>
<evidence type="ECO:0000256" key="1">
    <source>
        <dbReference type="ARBA" id="ARBA00022737"/>
    </source>
</evidence>
<dbReference type="InterPro" id="IPR016024">
    <property type="entry name" value="ARM-type_fold"/>
</dbReference>
<feature type="repeat" description="HEAT" evidence="2">
    <location>
        <begin position="380"/>
        <end position="418"/>
    </location>
</feature>
<feature type="compositionally biased region" description="Low complexity" evidence="3">
    <location>
        <begin position="795"/>
        <end position="816"/>
    </location>
</feature>
<feature type="compositionally biased region" description="Low complexity" evidence="3">
    <location>
        <begin position="745"/>
        <end position="770"/>
    </location>
</feature>
<dbReference type="PROSITE" id="PS50077">
    <property type="entry name" value="HEAT_REPEAT"/>
    <property type="match status" value="2"/>
</dbReference>
<reference evidence="5" key="1">
    <citation type="submission" date="2020-06" db="EMBL/GenBank/DDBJ databases">
        <title>WGS assembly of Ceratodon purpureus strain R40.</title>
        <authorList>
            <person name="Carey S.B."/>
            <person name="Jenkins J."/>
            <person name="Shu S."/>
            <person name="Lovell J.T."/>
            <person name="Sreedasyam A."/>
            <person name="Maumus F."/>
            <person name="Tiley G.P."/>
            <person name="Fernandez-Pozo N."/>
            <person name="Barry K."/>
            <person name="Chen C."/>
            <person name="Wang M."/>
            <person name="Lipzen A."/>
            <person name="Daum C."/>
            <person name="Saski C.A."/>
            <person name="Payton A.C."/>
            <person name="Mcbreen J.C."/>
            <person name="Conrad R.E."/>
            <person name="Kollar L.M."/>
            <person name="Olsson S."/>
            <person name="Huttunen S."/>
            <person name="Landis J.B."/>
            <person name="Wickett N.J."/>
            <person name="Johnson M.G."/>
            <person name="Rensing S.A."/>
            <person name="Grimwood J."/>
            <person name="Schmutz J."/>
            <person name="Mcdaniel S.F."/>
        </authorList>
    </citation>
    <scope>NUCLEOTIDE SEQUENCE</scope>
    <source>
        <strain evidence="5">R40</strain>
    </source>
</reference>